<dbReference type="Proteomes" id="UP001141259">
    <property type="component" value="Unassembled WGS sequence"/>
</dbReference>
<dbReference type="EMBL" id="JANYMP010000011">
    <property type="protein sequence ID" value="MCS7479928.1"/>
    <property type="molecule type" value="Genomic_DNA"/>
</dbReference>
<reference evidence="2" key="1">
    <citation type="submission" date="2022-08" db="EMBL/GenBank/DDBJ databases">
        <authorList>
            <person name="Tistechok S."/>
            <person name="Samborskyy M."/>
            <person name="Roman I."/>
        </authorList>
    </citation>
    <scope>NUCLEOTIDE SEQUENCE</scope>
    <source>
        <strain evidence="2">DSM 103496</strain>
    </source>
</reference>
<dbReference type="PANTHER" id="PTHR12277">
    <property type="entry name" value="ALPHA/BETA HYDROLASE DOMAIN-CONTAINING PROTEIN"/>
    <property type="match status" value="1"/>
</dbReference>
<gene>
    <name evidence="2" type="ORF">NZH93_23960</name>
</gene>
<comment type="caution">
    <text evidence="2">The sequence shown here is derived from an EMBL/GenBank/DDBJ whole genome shotgun (WGS) entry which is preliminary data.</text>
</comment>
<evidence type="ECO:0000313" key="3">
    <source>
        <dbReference type="Proteomes" id="UP001141259"/>
    </source>
</evidence>
<dbReference type="Gene3D" id="3.40.50.1820">
    <property type="entry name" value="alpha/beta hydrolase"/>
    <property type="match status" value="1"/>
</dbReference>
<dbReference type="InterPro" id="IPR029058">
    <property type="entry name" value="AB_hydrolase_fold"/>
</dbReference>
<dbReference type="AlphaFoldDB" id="A0A9X2VNG7"/>
<protein>
    <submittedName>
        <fullName evidence="2">Prolyl oligopeptidase family serine peptidase</fullName>
    </submittedName>
</protein>
<evidence type="ECO:0000313" key="2">
    <source>
        <dbReference type="EMBL" id="MCS7479928.1"/>
    </source>
</evidence>
<name>A0A9X2VNG7_9PSEU</name>
<organism evidence="2 3">
    <name type="scientific">Umezawaea endophytica</name>
    <dbReference type="NCBI Taxonomy" id="1654476"/>
    <lineage>
        <taxon>Bacteria</taxon>
        <taxon>Bacillati</taxon>
        <taxon>Actinomycetota</taxon>
        <taxon>Actinomycetes</taxon>
        <taxon>Pseudonocardiales</taxon>
        <taxon>Pseudonocardiaceae</taxon>
        <taxon>Umezawaea</taxon>
    </lineage>
</organism>
<accession>A0A9X2VNG7</accession>
<proteinExistence type="predicted"/>
<sequence length="391" mass="41288">MESPSARPRRRRRIVVLTTLGVVVVLLLLCGAVLGGGWYYSGQLLEPANSRPGYPDTSAGGTGGADQPSVLLEQSEDTVLPGTWGLLWDGGAARVGPVDGRPDGKVRRPLIDGTAPPAGTKVRMATSVWDTDPKAALGLDFTDVKVKTELGDAPAWFVPGTSSTWVVAVHGRAGSRAEALRVLPQLHQRGLPTLVVTYRNDTEEGAPASPDGLYHLGGTEWRDVEAAVEHAKAQGAANVLLYGWSMGGAIIGQLLAQSPTAASVTGVVLDAPVTSWTKTLELQAANRDVPVAIVPVAELVSDWRADIGFERFDLVEHPPATKPKTLVFHGNADGTVPVQGSRDLATAAARLQWPLQYVEVPGADHTAAWNTDAAAYQRNLDDFLNGVIGTS</sequence>
<feature type="domain" description="Peptidase S9 prolyl oligopeptidase catalytic" evidence="1">
    <location>
        <begin position="187"/>
        <end position="389"/>
    </location>
</feature>
<dbReference type="GO" id="GO:0006508">
    <property type="term" value="P:proteolysis"/>
    <property type="evidence" value="ECO:0007669"/>
    <property type="project" value="InterPro"/>
</dbReference>
<dbReference type="InterPro" id="IPR001375">
    <property type="entry name" value="Peptidase_S9_cat"/>
</dbReference>
<dbReference type="Pfam" id="PF00326">
    <property type="entry name" value="Peptidase_S9"/>
    <property type="match status" value="1"/>
</dbReference>
<dbReference type="GO" id="GO:0008236">
    <property type="term" value="F:serine-type peptidase activity"/>
    <property type="evidence" value="ECO:0007669"/>
    <property type="project" value="InterPro"/>
</dbReference>
<keyword evidence="3" id="KW-1185">Reference proteome</keyword>
<dbReference type="PANTHER" id="PTHR12277:SF79">
    <property type="entry name" value="XAA-PRO DIPEPTIDYL-PEPTIDASE-RELATED"/>
    <property type="match status" value="1"/>
</dbReference>
<evidence type="ECO:0000259" key="1">
    <source>
        <dbReference type="Pfam" id="PF00326"/>
    </source>
</evidence>
<dbReference type="RefSeq" id="WP_259625421.1">
    <property type="nucleotide sequence ID" value="NZ_JANYMP010000011.1"/>
</dbReference>
<dbReference type="SUPFAM" id="SSF53474">
    <property type="entry name" value="alpha/beta-Hydrolases"/>
    <property type="match status" value="1"/>
</dbReference>